<evidence type="ECO:0000313" key="3">
    <source>
        <dbReference type="Proteomes" id="UP001642260"/>
    </source>
</evidence>
<accession>A0ABC8JSS6</accession>
<feature type="region of interest" description="Disordered" evidence="1">
    <location>
        <begin position="102"/>
        <end position="121"/>
    </location>
</feature>
<feature type="region of interest" description="Disordered" evidence="1">
    <location>
        <begin position="70"/>
        <end position="91"/>
    </location>
</feature>
<proteinExistence type="predicted"/>
<name>A0ABC8JSS6_ERUVS</name>
<dbReference type="EMBL" id="CAKOAT010120488">
    <property type="protein sequence ID" value="CAH8332855.1"/>
    <property type="molecule type" value="Genomic_DNA"/>
</dbReference>
<feature type="compositionally biased region" description="Basic and acidic residues" evidence="1">
    <location>
        <begin position="105"/>
        <end position="114"/>
    </location>
</feature>
<organism evidence="2 3">
    <name type="scientific">Eruca vesicaria subsp. sativa</name>
    <name type="common">Garden rocket</name>
    <name type="synonym">Eruca sativa</name>
    <dbReference type="NCBI Taxonomy" id="29727"/>
    <lineage>
        <taxon>Eukaryota</taxon>
        <taxon>Viridiplantae</taxon>
        <taxon>Streptophyta</taxon>
        <taxon>Embryophyta</taxon>
        <taxon>Tracheophyta</taxon>
        <taxon>Spermatophyta</taxon>
        <taxon>Magnoliopsida</taxon>
        <taxon>eudicotyledons</taxon>
        <taxon>Gunneridae</taxon>
        <taxon>Pentapetalae</taxon>
        <taxon>rosids</taxon>
        <taxon>malvids</taxon>
        <taxon>Brassicales</taxon>
        <taxon>Brassicaceae</taxon>
        <taxon>Brassiceae</taxon>
        <taxon>Eruca</taxon>
    </lineage>
</organism>
<gene>
    <name evidence="2" type="ORF">ERUC_LOCUS12717</name>
</gene>
<reference evidence="2 3" key="1">
    <citation type="submission" date="2022-03" db="EMBL/GenBank/DDBJ databases">
        <authorList>
            <person name="Macdonald S."/>
            <person name="Ahmed S."/>
            <person name="Newling K."/>
        </authorList>
    </citation>
    <scope>NUCLEOTIDE SEQUENCE [LARGE SCALE GENOMIC DNA]</scope>
</reference>
<dbReference type="Proteomes" id="UP001642260">
    <property type="component" value="Unassembled WGS sequence"/>
</dbReference>
<comment type="caution">
    <text evidence="2">The sequence shown here is derived from an EMBL/GenBank/DDBJ whole genome shotgun (WGS) entry which is preliminary data.</text>
</comment>
<dbReference type="AlphaFoldDB" id="A0ABC8JSS6"/>
<evidence type="ECO:0000313" key="2">
    <source>
        <dbReference type="EMBL" id="CAH8332855.1"/>
    </source>
</evidence>
<evidence type="ECO:0000256" key="1">
    <source>
        <dbReference type="SAM" id="MobiDB-lite"/>
    </source>
</evidence>
<protein>
    <submittedName>
        <fullName evidence="2">Uncharacterized protein</fullName>
    </submittedName>
</protein>
<keyword evidence="3" id="KW-1185">Reference proteome</keyword>
<sequence length="121" mass="13527">MGFLITTLIFIVVGIIASLCVRICFARGPSTNLYVPLPSSSFASLHLGHYCHGLLLDDVGDCIHCTDESSDCPNPKRSRVASSTHSGLEESMRKRFNLKAKRRRWGEYEEEKRKGTTTHSL</sequence>